<feature type="compositionally biased region" description="Low complexity" evidence="1">
    <location>
        <begin position="38"/>
        <end position="59"/>
    </location>
</feature>
<keyword evidence="3" id="KW-1185">Reference proteome</keyword>
<evidence type="ECO:0000313" key="3">
    <source>
        <dbReference type="Proteomes" id="UP000769157"/>
    </source>
</evidence>
<dbReference type="OrthoDB" id="3995304at2759"/>
<evidence type="ECO:0000313" key="2">
    <source>
        <dbReference type="EMBL" id="KAH3668220.1"/>
    </source>
</evidence>
<reference evidence="2" key="1">
    <citation type="journal article" date="2021" name="Open Biol.">
        <title>Shared evolutionary footprints suggest mitochondrial oxidative damage underlies multiple complex I losses in fungi.</title>
        <authorList>
            <person name="Schikora-Tamarit M.A."/>
            <person name="Marcet-Houben M."/>
            <person name="Nosek J."/>
            <person name="Gabaldon T."/>
        </authorList>
    </citation>
    <scope>NUCLEOTIDE SEQUENCE</scope>
    <source>
        <strain evidence="2">CBS6075</strain>
    </source>
</reference>
<accession>A0A9P8PAK1</accession>
<organism evidence="2 3">
    <name type="scientific">Ogataea philodendri</name>
    <dbReference type="NCBI Taxonomy" id="1378263"/>
    <lineage>
        <taxon>Eukaryota</taxon>
        <taxon>Fungi</taxon>
        <taxon>Dikarya</taxon>
        <taxon>Ascomycota</taxon>
        <taxon>Saccharomycotina</taxon>
        <taxon>Pichiomycetes</taxon>
        <taxon>Pichiales</taxon>
        <taxon>Pichiaceae</taxon>
        <taxon>Ogataea</taxon>
    </lineage>
</organism>
<sequence>MTTVQAKQTPHLFPSTSSLNSQSSNQKSFTSLRLLLSSKSKSSTPTPASSRTELSQSSSLNTSVASETVNFSRKQTTRRRSNFPHTYESSTLESLYNPHLLRQKTLDYLRPKLNHLSPKQFEFLVADQIPLQLSPSYEKLWISPSMNKTNLQATPPYVPTSLNTTSLATFQFQYFNFLVRLQLNKLTRPL</sequence>
<protein>
    <submittedName>
        <fullName evidence="2">Uncharacterized protein</fullName>
    </submittedName>
</protein>
<dbReference type="EMBL" id="JAEUBE010000158">
    <property type="protein sequence ID" value="KAH3668220.1"/>
    <property type="molecule type" value="Genomic_DNA"/>
</dbReference>
<dbReference type="Proteomes" id="UP000769157">
    <property type="component" value="Unassembled WGS sequence"/>
</dbReference>
<dbReference type="AlphaFoldDB" id="A0A9P8PAK1"/>
<feature type="compositionally biased region" description="Low complexity" evidence="1">
    <location>
        <begin position="15"/>
        <end position="26"/>
    </location>
</feature>
<evidence type="ECO:0000256" key="1">
    <source>
        <dbReference type="SAM" id="MobiDB-lite"/>
    </source>
</evidence>
<dbReference type="GeneID" id="70233941"/>
<name>A0A9P8PAK1_9ASCO</name>
<feature type="region of interest" description="Disordered" evidence="1">
    <location>
        <begin position="38"/>
        <end position="84"/>
    </location>
</feature>
<proteinExistence type="predicted"/>
<comment type="caution">
    <text evidence="2">The sequence shown here is derived from an EMBL/GenBank/DDBJ whole genome shotgun (WGS) entry which is preliminary data.</text>
</comment>
<gene>
    <name evidence="2" type="ORF">OGAPHI_001974</name>
</gene>
<dbReference type="RefSeq" id="XP_046062634.1">
    <property type="nucleotide sequence ID" value="XM_046202793.1"/>
</dbReference>
<reference evidence="2" key="2">
    <citation type="submission" date="2021-01" db="EMBL/GenBank/DDBJ databases">
        <authorList>
            <person name="Schikora-Tamarit M.A."/>
        </authorList>
    </citation>
    <scope>NUCLEOTIDE SEQUENCE</scope>
    <source>
        <strain evidence="2">CBS6075</strain>
    </source>
</reference>
<feature type="compositionally biased region" description="Polar residues" evidence="1">
    <location>
        <begin position="60"/>
        <end position="74"/>
    </location>
</feature>
<feature type="region of interest" description="Disordered" evidence="1">
    <location>
        <begin position="1"/>
        <end position="26"/>
    </location>
</feature>